<gene>
    <name evidence="12" type="ORF">CONPUDRAFT_162248</name>
</gene>
<accession>A0A5M3N0I8</accession>
<evidence type="ECO:0000256" key="5">
    <source>
        <dbReference type="ARBA" id="ARBA00022692"/>
    </source>
</evidence>
<sequence length="566" mass="64270">MYIPLHIVLRTFVALLTQGFFQPDEYFQSLEPAHRLVYGYGHLTWEWLSPRPIRSFVFPALNVPVYWALRTLGLDESHPSLVIFLPRLLQGFLASATDATSRVLARQIFGDRYASMAYFLSMTSFFHFLALSRSLSNSLETTLSTLALSYYPWHVLATSAPEPPSAHLCILFSALACLVRPTNGVLWFYLYGILLFRLRRRSRAFFSVLRTLIIIGISSLLLAFAVDSSYYGMRVLTPLNFICVNASPVSLFYGSSPWHYYLSQGLPILCTTSLPFVLHGMWLSTRGSNQSAKILLGCVLWTVSIYSLAGHKEWRFIHPILPMLHVFASKSLVDLWDGQRKQLQRTGKKVSSYAARLPICKSHLYILLLTIPASIFVIFFHCTGQIKVMTYLRDLPADDLKSVGFLMPCHSTPWQAYLHRPELAEHGKMWALGCEPPLNLDTHTASYKDQTDIFFESPQKYIREHFPPAVDPSFPPSPFPSSIPGSPLVARSGGGKDAHGAGNPWVMDWRHEWPQYLVLFGDLLAEEGVRDLLEEQLYSEVWKGGFEWEGEGRRKGAVRVWKHSAR</sequence>
<evidence type="ECO:0000256" key="2">
    <source>
        <dbReference type="ARBA" id="ARBA00006065"/>
    </source>
</evidence>
<protein>
    <recommendedName>
        <fullName evidence="10">Mannosyltransferase</fullName>
        <ecNumber evidence="10">2.4.1.-</ecNumber>
    </recommendedName>
</protein>
<dbReference type="GO" id="GO:0005789">
    <property type="term" value="C:endoplasmic reticulum membrane"/>
    <property type="evidence" value="ECO:0007669"/>
    <property type="project" value="UniProtKB-SubCell"/>
</dbReference>
<evidence type="ECO:0000256" key="3">
    <source>
        <dbReference type="ARBA" id="ARBA00022676"/>
    </source>
</evidence>
<keyword evidence="4 12" id="KW-0808">Transferase</keyword>
<evidence type="ECO:0000256" key="4">
    <source>
        <dbReference type="ARBA" id="ARBA00022679"/>
    </source>
</evidence>
<dbReference type="EMBL" id="JH711574">
    <property type="protein sequence ID" value="EIW84933.1"/>
    <property type="molecule type" value="Genomic_DNA"/>
</dbReference>
<comment type="subcellular location">
    <subcellularLocation>
        <location evidence="1 10">Endoplasmic reticulum membrane</location>
        <topology evidence="1 10">Multi-pass membrane protein</topology>
    </subcellularLocation>
</comment>
<evidence type="ECO:0000256" key="9">
    <source>
        <dbReference type="ARBA" id="ARBA00024708"/>
    </source>
</evidence>
<dbReference type="PANTHER" id="PTHR22760">
    <property type="entry name" value="GLYCOSYLTRANSFERASE"/>
    <property type="match status" value="1"/>
</dbReference>
<keyword evidence="8 10" id="KW-0472">Membrane</keyword>
<evidence type="ECO:0000313" key="13">
    <source>
        <dbReference type="Proteomes" id="UP000053558"/>
    </source>
</evidence>
<dbReference type="PANTHER" id="PTHR22760:SF4">
    <property type="entry name" value="GPI MANNOSYLTRANSFERASE 3"/>
    <property type="match status" value="1"/>
</dbReference>
<dbReference type="AlphaFoldDB" id="A0A5M3N0I8"/>
<dbReference type="Proteomes" id="UP000053558">
    <property type="component" value="Unassembled WGS sequence"/>
</dbReference>
<evidence type="ECO:0000313" key="12">
    <source>
        <dbReference type="EMBL" id="EIW84933.1"/>
    </source>
</evidence>
<comment type="function">
    <text evidence="9">Mannosyltransferase involved in glycosylphosphatidylinositol-anchor biosynthesis. Transfers the third mannose to Man2-GlcN-acyl-PI during GPI precursor assembly.</text>
</comment>
<keyword evidence="11" id="KW-0732">Signal</keyword>
<comment type="caution">
    <text evidence="12">The sequence shown here is derived from an EMBL/GenBank/DDBJ whole genome shotgun (WGS) entry which is preliminary data.</text>
</comment>
<feature type="transmembrane region" description="Helical" evidence="10">
    <location>
        <begin position="364"/>
        <end position="381"/>
    </location>
</feature>
<keyword evidence="13" id="KW-1185">Reference proteome</keyword>
<keyword evidence="3 10" id="KW-0328">Glycosyltransferase</keyword>
<evidence type="ECO:0000256" key="8">
    <source>
        <dbReference type="ARBA" id="ARBA00023136"/>
    </source>
</evidence>
<dbReference type="RefSeq" id="XP_007764590.1">
    <property type="nucleotide sequence ID" value="XM_007766400.1"/>
</dbReference>
<proteinExistence type="inferred from homology"/>
<feature type="transmembrane region" description="Helical" evidence="10">
    <location>
        <begin position="116"/>
        <end position="135"/>
    </location>
</feature>
<feature type="transmembrane region" description="Helical" evidence="10">
    <location>
        <begin position="258"/>
        <end position="282"/>
    </location>
</feature>
<dbReference type="OrthoDB" id="416834at2759"/>
<comment type="similarity">
    <text evidence="2">Belongs to the glycosyltransferase 22 family. PIGB subfamily.</text>
</comment>
<dbReference type="EC" id="2.4.1.-" evidence="10"/>
<evidence type="ECO:0000256" key="10">
    <source>
        <dbReference type="RuleBase" id="RU363075"/>
    </source>
</evidence>
<feature type="signal peptide" evidence="11">
    <location>
        <begin position="1"/>
        <end position="19"/>
    </location>
</feature>
<keyword evidence="6 10" id="KW-0256">Endoplasmic reticulum</keyword>
<dbReference type="InterPro" id="IPR005599">
    <property type="entry name" value="GPI_mannosylTrfase"/>
</dbReference>
<evidence type="ECO:0000256" key="1">
    <source>
        <dbReference type="ARBA" id="ARBA00004477"/>
    </source>
</evidence>
<evidence type="ECO:0000256" key="11">
    <source>
        <dbReference type="SAM" id="SignalP"/>
    </source>
</evidence>
<dbReference type="Pfam" id="PF03901">
    <property type="entry name" value="Glyco_transf_22"/>
    <property type="match status" value="1"/>
</dbReference>
<evidence type="ECO:0000256" key="6">
    <source>
        <dbReference type="ARBA" id="ARBA00022824"/>
    </source>
</evidence>
<evidence type="ECO:0000256" key="7">
    <source>
        <dbReference type="ARBA" id="ARBA00022989"/>
    </source>
</evidence>
<dbReference type="OMA" id="HHMVFNN"/>
<feature type="transmembrane region" description="Helical" evidence="10">
    <location>
        <begin position="170"/>
        <end position="196"/>
    </location>
</feature>
<organism evidence="12 13">
    <name type="scientific">Coniophora puteana (strain RWD-64-598)</name>
    <name type="common">Brown rot fungus</name>
    <dbReference type="NCBI Taxonomy" id="741705"/>
    <lineage>
        <taxon>Eukaryota</taxon>
        <taxon>Fungi</taxon>
        <taxon>Dikarya</taxon>
        <taxon>Basidiomycota</taxon>
        <taxon>Agaricomycotina</taxon>
        <taxon>Agaricomycetes</taxon>
        <taxon>Agaricomycetidae</taxon>
        <taxon>Boletales</taxon>
        <taxon>Coniophorineae</taxon>
        <taxon>Coniophoraceae</taxon>
        <taxon>Coniophora</taxon>
    </lineage>
</organism>
<dbReference type="KEGG" id="cput:CONPUDRAFT_162248"/>
<dbReference type="GeneID" id="19204708"/>
<feature type="transmembrane region" description="Helical" evidence="10">
    <location>
        <begin position="208"/>
        <end position="226"/>
    </location>
</feature>
<dbReference type="GO" id="GO:0000026">
    <property type="term" value="F:alpha-1,2-mannosyltransferase activity"/>
    <property type="evidence" value="ECO:0007669"/>
    <property type="project" value="TreeGrafter"/>
</dbReference>
<feature type="chain" id="PRO_5024358565" description="Mannosyltransferase" evidence="11">
    <location>
        <begin position="20"/>
        <end position="566"/>
    </location>
</feature>
<keyword evidence="7 10" id="KW-1133">Transmembrane helix</keyword>
<reference evidence="13" key="1">
    <citation type="journal article" date="2012" name="Science">
        <title>The Paleozoic origin of enzymatic lignin decomposition reconstructed from 31 fungal genomes.</title>
        <authorList>
            <person name="Floudas D."/>
            <person name="Binder M."/>
            <person name="Riley R."/>
            <person name="Barry K."/>
            <person name="Blanchette R.A."/>
            <person name="Henrissat B."/>
            <person name="Martinez A.T."/>
            <person name="Otillar R."/>
            <person name="Spatafora J.W."/>
            <person name="Yadav J.S."/>
            <person name="Aerts A."/>
            <person name="Benoit I."/>
            <person name="Boyd A."/>
            <person name="Carlson A."/>
            <person name="Copeland A."/>
            <person name="Coutinho P.M."/>
            <person name="de Vries R.P."/>
            <person name="Ferreira P."/>
            <person name="Findley K."/>
            <person name="Foster B."/>
            <person name="Gaskell J."/>
            <person name="Glotzer D."/>
            <person name="Gorecki P."/>
            <person name="Heitman J."/>
            <person name="Hesse C."/>
            <person name="Hori C."/>
            <person name="Igarashi K."/>
            <person name="Jurgens J.A."/>
            <person name="Kallen N."/>
            <person name="Kersten P."/>
            <person name="Kohler A."/>
            <person name="Kuees U."/>
            <person name="Kumar T.K.A."/>
            <person name="Kuo A."/>
            <person name="LaButti K."/>
            <person name="Larrondo L.F."/>
            <person name="Lindquist E."/>
            <person name="Ling A."/>
            <person name="Lombard V."/>
            <person name="Lucas S."/>
            <person name="Lundell T."/>
            <person name="Martin R."/>
            <person name="McLaughlin D.J."/>
            <person name="Morgenstern I."/>
            <person name="Morin E."/>
            <person name="Murat C."/>
            <person name="Nagy L.G."/>
            <person name="Nolan M."/>
            <person name="Ohm R.A."/>
            <person name="Patyshakuliyeva A."/>
            <person name="Rokas A."/>
            <person name="Ruiz-Duenas F.J."/>
            <person name="Sabat G."/>
            <person name="Salamov A."/>
            <person name="Samejima M."/>
            <person name="Schmutz J."/>
            <person name="Slot J.C."/>
            <person name="St John F."/>
            <person name="Stenlid J."/>
            <person name="Sun H."/>
            <person name="Sun S."/>
            <person name="Syed K."/>
            <person name="Tsang A."/>
            <person name="Wiebenga A."/>
            <person name="Young D."/>
            <person name="Pisabarro A."/>
            <person name="Eastwood D.C."/>
            <person name="Martin F."/>
            <person name="Cullen D."/>
            <person name="Grigoriev I.V."/>
            <person name="Hibbett D.S."/>
        </authorList>
    </citation>
    <scope>NUCLEOTIDE SEQUENCE [LARGE SCALE GENOMIC DNA]</scope>
    <source>
        <strain evidence="13">RWD-64-598 SS2</strain>
    </source>
</reference>
<keyword evidence="5 10" id="KW-0812">Transmembrane</keyword>
<dbReference type="GO" id="GO:0006506">
    <property type="term" value="P:GPI anchor biosynthetic process"/>
    <property type="evidence" value="ECO:0007669"/>
    <property type="project" value="TreeGrafter"/>
</dbReference>
<name>A0A5M3N0I8_CONPW</name>